<feature type="region of interest" description="Disordered" evidence="1">
    <location>
        <begin position="293"/>
        <end position="315"/>
    </location>
</feature>
<name>A0A166VAD8_9AGAM</name>
<feature type="region of interest" description="Disordered" evidence="1">
    <location>
        <begin position="1"/>
        <end position="87"/>
    </location>
</feature>
<dbReference type="InterPro" id="IPR053006">
    <property type="entry name" value="Meiosis_regulatory"/>
</dbReference>
<evidence type="ECO:0000313" key="4">
    <source>
        <dbReference type="Proteomes" id="UP000076532"/>
    </source>
</evidence>
<dbReference type="Pfam" id="PF10544">
    <property type="entry name" value="T5orf172"/>
    <property type="match status" value="1"/>
</dbReference>
<evidence type="ECO:0000259" key="2">
    <source>
        <dbReference type="Pfam" id="PF10544"/>
    </source>
</evidence>
<protein>
    <recommendedName>
        <fullName evidence="2">Bacteriophage T5 Orf172 DNA-binding domain-containing protein</fullName>
    </recommendedName>
</protein>
<keyword evidence="4" id="KW-1185">Reference proteome</keyword>
<dbReference type="STRING" id="436010.A0A166VAD8"/>
<feature type="domain" description="Bacteriophage T5 Orf172 DNA-binding" evidence="2">
    <location>
        <begin position="178"/>
        <end position="279"/>
    </location>
</feature>
<evidence type="ECO:0000313" key="3">
    <source>
        <dbReference type="EMBL" id="KZP32513.1"/>
    </source>
</evidence>
<gene>
    <name evidence="3" type="ORF">FIBSPDRAFT_774423</name>
</gene>
<feature type="compositionally biased region" description="Low complexity" evidence="1">
    <location>
        <begin position="60"/>
        <end position="80"/>
    </location>
</feature>
<sequence length="366" mass="40158">MQPPAFAMPVPDGRPQSLTMQYAQSPPPRNEMLSPPVPSTPQARPGSAPGVIPRPPPLATPSRLRSASTPPSPSTSSTPSKGNTVQCSGVTKVGARCSRQVKSTLGLSASHPDADAEIERFCFQHAKELLAVKGFYSHKVAGRYIEFSDWIADYLQPETQLALRVEMEKPRSAADESGYIYTFEIRDPNTPQKVQLKVGRAVNLVKRIDQWGKQCGSKEQILRGWWPGVIEDADNSAGIIDLTVGASLMKGRVKAGEKGPLVHRLERLVHLELGDLAVNAPYLQPDYLKTKIDTNDNGAGTPTKKAPASPSAMRRLKEKPCLDCGQLHKEIFSMTRVEQGPYKSKEWELIVKPVVEKWGAFVSEFV</sequence>
<dbReference type="PANTHER" id="PTHR28094">
    <property type="entry name" value="MEIOTICALLY UP-REGULATED GENE 113 PROTEIN"/>
    <property type="match status" value="1"/>
</dbReference>
<feature type="compositionally biased region" description="Pro residues" evidence="1">
    <location>
        <begin position="25"/>
        <end position="39"/>
    </location>
</feature>
<dbReference type="EMBL" id="KV417485">
    <property type="protein sequence ID" value="KZP32513.1"/>
    <property type="molecule type" value="Genomic_DNA"/>
</dbReference>
<evidence type="ECO:0000256" key="1">
    <source>
        <dbReference type="SAM" id="MobiDB-lite"/>
    </source>
</evidence>
<dbReference type="AlphaFoldDB" id="A0A166VAD8"/>
<accession>A0A166VAD8</accession>
<reference evidence="3 4" key="1">
    <citation type="journal article" date="2016" name="Mol. Biol. Evol.">
        <title>Comparative Genomics of Early-Diverging Mushroom-Forming Fungi Provides Insights into the Origins of Lignocellulose Decay Capabilities.</title>
        <authorList>
            <person name="Nagy L.G."/>
            <person name="Riley R."/>
            <person name="Tritt A."/>
            <person name="Adam C."/>
            <person name="Daum C."/>
            <person name="Floudas D."/>
            <person name="Sun H."/>
            <person name="Yadav J.S."/>
            <person name="Pangilinan J."/>
            <person name="Larsson K.H."/>
            <person name="Matsuura K."/>
            <person name="Barry K."/>
            <person name="Labutti K."/>
            <person name="Kuo R."/>
            <person name="Ohm R.A."/>
            <person name="Bhattacharya S.S."/>
            <person name="Shirouzu T."/>
            <person name="Yoshinaga Y."/>
            <person name="Martin F.M."/>
            <person name="Grigoriev I.V."/>
            <person name="Hibbett D.S."/>
        </authorList>
    </citation>
    <scope>NUCLEOTIDE SEQUENCE [LARGE SCALE GENOMIC DNA]</scope>
    <source>
        <strain evidence="3 4">CBS 109695</strain>
    </source>
</reference>
<organism evidence="3 4">
    <name type="scientific">Athelia psychrophila</name>
    <dbReference type="NCBI Taxonomy" id="1759441"/>
    <lineage>
        <taxon>Eukaryota</taxon>
        <taxon>Fungi</taxon>
        <taxon>Dikarya</taxon>
        <taxon>Basidiomycota</taxon>
        <taxon>Agaricomycotina</taxon>
        <taxon>Agaricomycetes</taxon>
        <taxon>Agaricomycetidae</taxon>
        <taxon>Atheliales</taxon>
        <taxon>Atheliaceae</taxon>
        <taxon>Athelia</taxon>
    </lineage>
</organism>
<dbReference type="OrthoDB" id="2417614at2759"/>
<dbReference type="Proteomes" id="UP000076532">
    <property type="component" value="Unassembled WGS sequence"/>
</dbReference>
<dbReference type="PANTHER" id="PTHR28094:SF1">
    <property type="entry name" value="MEIOTICALLY UP-REGULATED GENE 113 PROTEIN"/>
    <property type="match status" value="1"/>
</dbReference>
<dbReference type="InterPro" id="IPR018306">
    <property type="entry name" value="Phage_T5_Orf172_DNA-bd"/>
</dbReference>
<proteinExistence type="predicted"/>